<name>A0A9E6SXT7_9PROT</name>
<accession>A0A9E6SXT7</accession>
<evidence type="ECO:0000313" key="5">
    <source>
        <dbReference type="EMBL" id="QWY77525.1"/>
    </source>
</evidence>
<dbReference type="EMBL" id="CP071137">
    <property type="protein sequence ID" value="QWY77525.1"/>
    <property type="molecule type" value="Genomic_DNA"/>
</dbReference>
<keyword evidence="3" id="KW-0560">Oxidoreductase</keyword>
<evidence type="ECO:0000259" key="4">
    <source>
        <dbReference type="Pfam" id="PF01872"/>
    </source>
</evidence>
<dbReference type="InterPro" id="IPR050765">
    <property type="entry name" value="Riboflavin_Biosynth_HTPR"/>
</dbReference>
<evidence type="ECO:0000256" key="2">
    <source>
        <dbReference type="ARBA" id="ARBA00022857"/>
    </source>
</evidence>
<dbReference type="PANTHER" id="PTHR38011">
    <property type="entry name" value="DIHYDROFOLATE REDUCTASE FAMILY PROTEIN (AFU_ORTHOLOGUE AFUA_8G06820)"/>
    <property type="match status" value="1"/>
</dbReference>
<evidence type="ECO:0000313" key="6">
    <source>
        <dbReference type="Proteomes" id="UP000683551"/>
    </source>
</evidence>
<sequence length="252" mass="27513">MPLSHSHPHVFSNFVTTLDGVVSLNTKGHASGLDISGFSAQDRMVMGLLRAIADVIIVGSGTLSTNRRSVWTAETIFPELADEYQQLSKMQGKHETPLNVIVSGSGKIDLSLPLFTSGKVSTLVVTTTAGAKRLLRQSVPDSVEIRPIRCRTSTIPASVILDEVCRVSPGKLILIEGGPRLLGDFYVERLVDEQFLTLAPQIAGRDAGDRRLSLVMEKVFAPCDALWGNLVDVRRGSSHLFLRYSFSEHQET</sequence>
<organism evidence="5 6">
    <name type="scientific">Ferrovum myxofaciens</name>
    <dbReference type="NCBI Taxonomy" id="416213"/>
    <lineage>
        <taxon>Bacteria</taxon>
        <taxon>Pseudomonadati</taxon>
        <taxon>Pseudomonadota</taxon>
        <taxon>Betaproteobacteria</taxon>
        <taxon>Ferrovales</taxon>
        <taxon>Ferrovaceae</taxon>
        <taxon>Ferrovum</taxon>
    </lineage>
</organism>
<protein>
    <submittedName>
        <fullName evidence="5">Dihydrofolate reductase family protein</fullName>
    </submittedName>
</protein>
<dbReference type="GO" id="GO:0008703">
    <property type="term" value="F:5-amino-6-(5-phosphoribosylamino)uracil reductase activity"/>
    <property type="evidence" value="ECO:0007669"/>
    <property type="project" value="InterPro"/>
</dbReference>
<dbReference type="GO" id="GO:0009231">
    <property type="term" value="P:riboflavin biosynthetic process"/>
    <property type="evidence" value="ECO:0007669"/>
    <property type="project" value="InterPro"/>
</dbReference>
<comment type="pathway">
    <text evidence="1">Cofactor biosynthesis; riboflavin biosynthesis.</text>
</comment>
<dbReference type="Proteomes" id="UP000683551">
    <property type="component" value="Chromosome"/>
</dbReference>
<dbReference type="RefSeq" id="WP_273144816.1">
    <property type="nucleotide sequence ID" value="NZ_CP070327.1"/>
</dbReference>
<feature type="domain" description="Bacterial bifunctional deaminase-reductase C-terminal" evidence="4">
    <location>
        <begin position="8"/>
        <end position="208"/>
    </location>
</feature>
<proteinExistence type="predicted"/>
<dbReference type="Gene3D" id="3.40.430.10">
    <property type="entry name" value="Dihydrofolate Reductase, subunit A"/>
    <property type="match status" value="1"/>
</dbReference>
<keyword evidence="2" id="KW-0521">NADP</keyword>
<gene>
    <name evidence="5" type="ORF">JZL65_00085</name>
</gene>
<dbReference type="AlphaFoldDB" id="A0A9E6SXT7"/>
<reference evidence="5" key="1">
    <citation type="submission" date="2021-02" db="EMBL/GenBank/DDBJ databases">
        <title>Comparative genomics of Ferrovum myxofaciens strains, predominant extremophile bacteria forming large biofilm stalactites in acid mine ecosystems.</title>
        <authorList>
            <person name="Burkartova K."/>
            <person name="Ridl J."/>
            <person name="Pajer P."/>
            <person name="Falteisek L."/>
        </authorList>
    </citation>
    <scope>NUCLEOTIDE SEQUENCE</scope>
    <source>
        <strain evidence="5">MI1III</strain>
    </source>
</reference>
<dbReference type="InterPro" id="IPR002734">
    <property type="entry name" value="RibDG_C"/>
</dbReference>
<dbReference type="Pfam" id="PF01872">
    <property type="entry name" value="RibD_C"/>
    <property type="match status" value="1"/>
</dbReference>
<dbReference type="PANTHER" id="PTHR38011:SF7">
    <property type="entry name" value="2,5-DIAMINO-6-RIBOSYLAMINO-4(3H)-PYRIMIDINONE 5'-PHOSPHATE REDUCTASE"/>
    <property type="match status" value="1"/>
</dbReference>
<dbReference type="SUPFAM" id="SSF53597">
    <property type="entry name" value="Dihydrofolate reductase-like"/>
    <property type="match status" value="1"/>
</dbReference>
<dbReference type="InterPro" id="IPR024072">
    <property type="entry name" value="DHFR-like_dom_sf"/>
</dbReference>
<evidence type="ECO:0000256" key="3">
    <source>
        <dbReference type="ARBA" id="ARBA00023002"/>
    </source>
</evidence>
<evidence type="ECO:0000256" key="1">
    <source>
        <dbReference type="ARBA" id="ARBA00005104"/>
    </source>
</evidence>